<keyword evidence="4" id="KW-0998">Cell outer membrane</keyword>
<evidence type="ECO:0000256" key="5">
    <source>
        <dbReference type="PROSITE-ProRule" id="PRU00473"/>
    </source>
</evidence>
<dbReference type="GO" id="GO:0005509">
    <property type="term" value="F:calcium ion binding"/>
    <property type="evidence" value="ECO:0007669"/>
    <property type="project" value="InterPro"/>
</dbReference>
<gene>
    <name evidence="9" type="ORF">QNI16_11100</name>
    <name evidence="10" type="ORF">QNI19_30385</name>
</gene>
<feature type="chain" id="PRO_5042115238" evidence="7">
    <location>
        <begin position="22"/>
        <end position="298"/>
    </location>
</feature>
<dbReference type="Pfam" id="PF00691">
    <property type="entry name" value="OmpA"/>
    <property type="match status" value="1"/>
</dbReference>
<dbReference type="GO" id="GO:0009279">
    <property type="term" value="C:cell outer membrane"/>
    <property type="evidence" value="ECO:0007669"/>
    <property type="project" value="UniProtKB-SubCell"/>
</dbReference>
<feature type="domain" description="OmpA-like" evidence="8">
    <location>
        <begin position="183"/>
        <end position="298"/>
    </location>
</feature>
<protein>
    <submittedName>
        <fullName evidence="9">OmpA family protein</fullName>
    </submittedName>
</protein>
<evidence type="ECO:0000256" key="4">
    <source>
        <dbReference type="ARBA" id="ARBA00023237"/>
    </source>
</evidence>
<evidence type="ECO:0000313" key="10">
    <source>
        <dbReference type="EMBL" id="MDJ1497285.1"/>
    </source>
</evidence>
<feature type="region of interest" description="Disordered" evidence="6">
    <location>
        <begin position="26"/>
        <end position="47"/>
    </location>
</feature>
<sequence>MRFTTLLTTSLIFLAGYGAFAQGTASSATNESADAMSGKKTETKKGKKEVKPYVSPYYSYDDDKDGVPNYRDKCPHTPIGEKVTPFGCPPDTDFDGVYDYEDNCDTIPGPKENHGCPWGDRDNDKVTDNVDKCPDVPGDPHNLGCPIVKKDKDGDGIYDADDVCPDVPGIIANHGCPEIKKEEKEALKRAFDNLLFETNKDVIKPSSFATLNELAGIMQQNPNSLLHLEGHTDNVGEDEANLDLSRRRAESVKRYLSEKGIDAARITTDGFGEARPKDTNDTDAGRAKNRRVEMIYHY</sequence>
<evidence type="ECO:0000256" key="6">
    <source>
        <dbReference type="SAM" id="MobiDB-lite"/>
    </source>
</evidence>
<dbReference type="PANTHER" id="PTHR30329">
    <property type="entry name" value="STATOR ELEMENT OF FLAGELLAR MOTOR COMPLEX"/>
    <property type="match status" value="1"/>
</dbReference>
<dbReference type="AlphaFoldDB" id="A0AAE3QQ17"/>
<evidence type="ECO:0000256" key="7">
    <source>
        <dbReference type="SAM" id="SignalP"/>
    </source>
</evidence>
<dbReference type="Proteomes" id="UP001228581">
    <property type="component" value="Unassembled WGS sequence"/>
</dbReference>
<reference evidence="9 11" key="1">
    <citation type="submission" date="2023-05" db="EMBL/GenBank/DDBJ databases">
        <authorList>
            <person name="Zhang X."/>
        </authorList>
    </citation>
    <scope>NUCLEOTIDE SEQUENCE</scope>
    <source>
        <strain evidence="10 11">DM2B3-1</strain>
        <strain evidence="9">YF14B1</strain>
    </source>
</reference>
<dbReference type="Proteomes" id="UP001241110">
    <property type="component" value="Unassembled WGS sequence"/>
</dbReference>
<feature type="signal peptide" evidence="7">
    <location>
        <begin position="1"/>
        <end position="21"/>
    </location>
</feature>
<evidence type="ECO:0000313" key="9">
    <source>
        <dbReference type="EMBL" id="MDJ1481031.1"/>
    </source>
</evidence>
<dbReference type="InterPro" id="IPR003367">
    <property type="entry name" value="Thrombospondin_3-like_rpt"/>
</dbReference>
<accession>A0AAE3QQ17</accession>
<dbReference type="InterPro" id="IPR006664">
    <property type="entry name" value="OMP_bac"/>
</dbReference>
<keyword evidence="2 7" id="KW-0732">Signal</keyword>
<dbReference type="GO" id="GO:0007155">
    <property type="term" value="P:cell adhesion"/>
    <property type="evidence" value="ECO:0007669"/>
    <property type="project" value="InterPro"/>
</dbReference>
<dbReference type="PRINTS" id="PR01021">
    <property type="entry name" value="OMPADOMAIN"/>
</dbReference>
<evidence type="ECO:0000259" key="8">
    <source>
        <dbReference type="PROSITE" id="PS51123"/>
    </source>
</evidence>
<evidence type="ECO:0000313" key="12">
    <source>
        <dbReference type="Proteomes" id="UP001241110"/>
    </source>
</evidence>
<dbReference type="EMBL" id="JASJOT010000031">
    <property type="protein sequence ID" value="MDJ1497285.1"/>
    <property type="molecule type" value="Genomic_DNA"/>
</dbReference>
<dbReference type="Gene3D" id="3.30.1330.60">
    <property type="entry name" value="OmpA-like domain"/>
    <property type="match status" value="1"/>
</dbReference>
<dbReference type="InterPro" id="IPR006665">
    <property type="entry name" value="OmpA-like"/>
</dbReference>
<name>A0AAE3QQ17_9BACT</name>
<dbReference type="PROSITE" id="PS51123">
    <property type="entry name" value="OMPA_2"/>
    <property type="match status" value="1"/>
</dbReference>
<dbReference type="PANTHER" id="PTHR30329:SF21">
    <property type="entry name" value="LIPOPROTEIN YIAD-RELATED"/>
    <property type="match status" value="1"/>
</dbReference>
<comment type="subcellular location">
    <subcellularLocation>
        <location evidence="1">Cell outer membrane</location>
    </subcellularLocation>
</comment>
<comment type="caution">
    <text evidence="9">The sequence shown here is derived from an EMBL/GenBank/DDBJ whole genome shotgun (WGS) entry which is preliminary data.</text>
</comment>
<dbReference type="RefSeq" id="WP_313978298.1">
    <property type="nucleotide sequence ID" value="NZ_JASJOR010000009.1"/>
</dbReference>
<evidence type="ECO:0000256" key="3">
    <source>
        <dbReference type="ARBA" id="ARBA00023136"/>
    </source>
</evidence>
<organism evidence="9 12">
    <name type="scientific">Xanthocytophaga flava</name>
    <dbReference type="NCBI Taxonomy" id="3048013"/>
    <lineage>
        <taxon>Bacteria</taxon>
        <taxon>Pseudomonadati</taxon>
        <taxon>Bacteroidota</taxon>
        <taxon>Cytophagia</taxon>
        <taxon>Cytophagales</taxon>
        <taxon>Rhodocytophagaceae</taxon>
        <taxon>Xanthocytophaga</taxon>
    </lineage>
</organism>
<dbReference type="EMBL" id="JASJOS010000004">
    <property type="protein sequence ID" value="MDJ1481031.1"/>
    <property type="molecule type" value="Genomic_DNA"/>
</dbReference>
<evidence type="ECO:0000313" key="11">
    <source>
        <dbReference type="Proteomes" id="UP001228581"/>
    </source>
</evidence>
<keyword evidence="11" id="KW-1185">Reference proteome</keyword>
<dbReference type="SUPFAM" id="SSF103088">
    <property type="entry name" value="OmpA-like"/>
    <property type="match status" value="1"/>
</dbReference>
<dbReference type="InterPro" id="IPR050330">
    <property type="entry name" value="Bact_OuterMem_StrucFunc"/>
</dbReference>
<dbReference type="InterPro" id="IPR028974">
    <property type="entry name" value="TSP_type-3_rpt"/>
</dbReference>
<dbReference type="SUPFAM" id="SSF103647">
    <property type="entry name" value="TSP type-3 repeat"/>
    <property type="match status" value="1"/>
</dbReference>
<evidence type="ECO:0000256" key="2">
    <source>
        <dbReference type="ARBA" id="ARBA00022729"/>
    </source>
</evidence>
<keyword evidence="3 5" id="KW-0472">Membrane</keyword>
<proteinExistence type="predicted"/>
<dbReference type="InterPro" id="IPR036737">
    <property type="entry name" value="OmpA-like_sf"/>
</dbReference>
<dbReference type="Pfam" id="PF02412">
    <property type="entry name" value="TSP_3"/>
    <property type="match status" value="3"/>
</dbReference>
<dbReference type="CDD" id="cd07185">
    <property type="entry name" value="OmpA_C-like"/>
    <property type="match status" value="1"/>
</dbReference>
<evidence type="ECO:0000256" key="1">
    <source>
        <dbReference type="ARBA" id="ARBA00004442"/>
    </source>
</evidence>